<accession>A0ACA9S2A3</accession>
<feature type="non-terminal residue" evidence="1">
    <location>
        <position position="1"/>
    </location>
</feature>
<reference evidence="1" key="1">
    <citation type="submission" date="2021-06" db="EMBL/GenBank/DDBJ databases">
        <authorList>
            <person name="Kallberg Y."/>
            <person name="Tangrot J."/>
            <person name="Rosling A."/>
        </authorList>
    </citation>
    <scope>NUCLEOTIDE SEQUENCE</scope>
    <source>
        <strain evidence="1">MA461A</strain>
    </source>
</reference>
<gene>
    <name evidence="1" type="ORF">RPERSI_LOCUS26096</name>
</gene>
<organism evidence="1 2">
    <name type="scientific">Racocetra persica</name>
    <dbReference type="NCBI Taxonomy" id="160502"/>
    <lineage>
        <taxon>Eukaryota</taxon>
        <taxon>Fungi</taxon>
        <taxon>Fungi incertae sedis</taxon>
        <taxon>Mucoromycota</taxon>
        <taxon>Glomeromycotina</taxon>
        <taxon>Glomeromycetes</taxon>
        <taxon>Diversisporales</taxon>
        <taxon>Gigasporaceae</taxon>
        <taxon>Racocetra</taxon>
    </lineage>
</organism>
<feature type="non-terminal residue" evidence="1">
    <location>
        <position position="74"/>
    </location>
</feature>
<proteinExistence type="predicted"/>
<evidence type="ECO:0000313" key="2">
    <source>
        <dbReference type="Proteomes" id="UP000789920"/>
    </source>
</evidence>
<comment type="caution">
    <text evidence="1">The sequence shown here is derived from an EMBL/GenBank/DDBJ whole genome shotgun (WGS) entry which is preliminary data.</text>
</comment>
<dbReference type="Proteomes" id="UP000789920">
    <property type="component" value="Unassembled WGS sequence"/>
</dbReference>
<evidence type="ECO:0000313" key="1">
    <source>
        <dbReference type="EMBL" id="CAG8823773.1"/>
    </source>
</evidence>
<dbReference type="EMBL" id="CAJVQC010087983">
    <property type="protein sequence ID" value="CAG8823773.1"/>
    <property type="molecule type" value="Genomic_DNA"/>
</dbReference>
<keyword evidence="2" id="KW-1185">Reference proteome</keyword>
<protein>
    <submittedName>
        <fullName evidence="1">27543_t:CDS:1</fullName>
    </submittedName>
</protein>
<sequence>YLNDGRVTNDSIYGDMIMFDTNSTSLTNPLLPNANAPKALKHYTAVLLKNGIIIYIGGIDKNYAQQLAEADMYK</sequence>
<name>A0ACA9S2A3_9GLOM</name>